<dbReference type="Proteomes" id="UP001156903">
    <property type="component" value="Unassembled WGS sequence"/>
</dbReference>
<evidence type="ECO:0000259" key="1">
    <source>
        <dbReference type="PROSITE" id="PS50801"/>
    </source>
</evidence>
<proteinExistence type="predicted"/>
<accession>A0ABQ6C6P0</accession>
<name>A0ABQ6C6P0_9BURK</name>
<dbReference type="PANTHER" id="PTHR35849">
    <property type="entry name" value="BLR2341 PROTEIN"/>
    <property type="match status" value="1"/>
</dbReference>
<dbReference type="Pfam" id="PF13466">
    <property type="entry name" value="STAS_2"/>
    <property type="match status" value="1"/>
</dbReference>
<dbReference type="SUPFAM" id="SSF52091">
    <property type="entry name" value="SpoIIaa-like"/>
    <property type="match status" value="1"/>
</dbReference>
<comment type="caution">
    <text evidence="2">The sequence shown here is derived from an EMBL/GenBank/DDBJ whole genome shotgun (WGS) entry which is preliminary data.</text>
</comment>
<dbReference type="InterPro" id="IPR052746">
    <property type="entry name" value="MlaB_ABC_Transporter"/>
</dbReference>
<reference evidence="3" key="1">
    <citation type="journal article" date="2019" name="Int. J. Syst. Evol. Microbiol.">
        <title>The Global Catalogue of Microorganisms (GCM) 10K type strain sequencing project: providing services to taxonomists for standard genome sequencing and annotation.</title>
        <authorList>
            <consortium name="The Broad Institute Genomics Platform"/>
            <consortium name="The Broad Institute Genome Sequencing Center for Infectious Disease"/>
            <person name="Wu L."/>
            <person name="Ma J."/>
        </authorList>
    </citation>
    <scope>NUCLEOTIDE SEQUENCE [LARGE SCALE GENOMIC DNA]</scope>
    <source>
        <strain evidence="3">NBRC 109341</strain>
    </source>
</reference>
<evidence type="ECO:0000313" key="2">
    <source>
        <dbReference type="EMBL" id="GLS14684.1"/>
    </source>
</evidence>
<organism evidence="2 3">
    <name type="scientific">Hydrogenophaga electricum</name>
    <dbReference type="NCBI Taxonomy" id="1230953"/>
    <lineage>
        <taxon>Bacteria</taxon>
        <taxon>Pseudomonadati</taxon>
        <taxon>Pseudomonadota</taxon>
        <taxon>Betaproteobacteria</taxon>
        <taxon>Burkholderiales</taxon>
        <taxon>Comamonadaceae</taxon>
        <taxon>Hydrogenophaga</taxon>
    </lineage>
</organism>
<gene>
    <name evidence="2" type="ORF">GCM10007935_21160</name>
</gene>
<dbReference type="PROSITE" id="PS50801">
    <property type="entry name" value="STAS"/>
    <property type="match status" value="1"/>
</dbReference>
<dbReference type="InterPro" id="IPR058548">
    <property type="entry name" value="MlaB-like_STAS"/>
</dbReference>
<dbReference type="Gene3D" id="3.30.750.24">
    <property type="entry name" value="STAS domain"/>
    <property type="match status" value="1"/>
</dbReference>
<dbReference type="RefSeq" id="WP_234266204.1">
    <property type="nucleotide sequence ID" value="NZ_BSPB01000014.1"/>
</dbReference>
<dbReference type="InterPro" id="IPR002645">
    <property type="entry name" value="STAS_dom"/>
</dbReference>
<sequence length="94" mass="10239">MGESVADAQLPEKLTLEVAAATLTQLQPVLSSRSGEEVTLDAGGLKEFDSSAVAVLLELRRELLRQGRRLKVLNWPSRLRELIALYGVAELLPA</sequence>
<dbReference type="EMBL" id="BSPB01000014">
    <property type="protein sequence ID" value="GLS14684.1"/>
    <property type="molecule type" value="Genomic_DNA"/>
</dbReference>
<keyword evidence="3" id="KW-1185">Reference proteome</keyword>
<dbReference type="PANTHER" id="PTHR35849:SF2">
    <property type="entry name" value="BLR2341 PROTEIN"/>
    <property type="match status" value="1"/>
</dbReference>
<protein>
    <recommendedName>
        <fullName evidence="1">STAS domain-containing protein</fullName>
    </recommendedName>
</protein>
<evidence type="ECO:0000313" key="3">
    <source>
        <dbReference type="Proteomes" id="UP001156903"/>
    </source>
</evidence>
<feature type="domain" description="STAS" evidence="1">
    <location>
        <begin position="1"/>
        <end position="94"/>
    </location>
</feature>
<dbReference type="InterPro" id="IPR036513">
    <property type="entry name" value="STAS_dom_sf"/>
</dbReference>